<evidence type="ECO:0000256" key="1">
    <source>
        <dbReference type="ARBA" id="ARBA00023015"/>
    </source>
</evidence>
<dbReference type="SMART" id="SM00066">
    <property type="entry name" value="GAL4"/>
    <property type="match status" value="2"/>
</dbReference>
<dbReference type="CDD" id="cd00067">
    <property type="entry name" value="GAL4"/>
    <property type="match status" value="2"/>
</dbReference>
<dbReference type="PANTHER" id="PTHR37540">
    <property type="entry name" value="TRANSCRIPTION FACTOR (ACR-2), PUTATIVE-RELATED-RELATED"/>
    <property type="match status" value="1"/>
</dbReference>
<dbReference type="SUPFAM" id="SSF57701">
    <property type="entry name" value="Zn2/Cys6 DNA-binding domain"/>
    <property type="match status" value="2"/>
</dbReference>
<dbReference type="PROSITE" id="PS50048">
    <property type="entry name" value="ZN2_CY6_FUNGAL_2"/>
    <property type="match status" value="2"/>
</dbReference>
<dbReference type="Proteomes" id="UP001610563">
    <property type="component" value="Unassembled WGS sequence"/>
</dbReference>
<comment type="caution">
    <text evidence="6">The sequence shown here is derived from an EMBL/GenBank/DDBJ whole genome shotgun (WGS) entry which is preliminary data.</text>
</comment>
<dbReference type="EMBL" id="JBFTWV010000280">
    <property type="protein sequence ID" value="KAL2783022.1"/>
    <property type="molecule type" value="Genomic_DNA"/>
</dbReference>
<organism evidence="6 7">
    <name type="scientific">Aspergillus keveii</name>
    <dbReference type="NCBI Taxonomy" id="714993"/>
    <lineage>
        <taxon>Eukaryota</taxon>
        <taxon>Fungi</taxon>
        <taxon>Dikarya</taxon>
        <taxon>Ascomycota</taxon>
        <taxon>Pezizomycotina</taxon>
        <taxon>Eurotiomycetes</taxon>
        <taxon>Eurotiomycetidae</taxon>
        <taxon>Eurotiales</taxon>
        <taxon>Aspergillaceae</taxon>
        <taxon>Aspergillus</taxon>
        <taxon>Aspergillus subgen. Nidulantes</taxon>
    </lineage>
</organism>
<evidence type="ECO:0000256" key="3">
    <source>
        <dbReference type="ARBA" id="ARBA00023163"/>
    </source>
</evidence>
<keyword evidence="4" id="KW-0539">Nucleus</keyword>
<proteinExistence type="predicted"/>
<dbReference type="Pfam" id="PF00172">
    <property type="entry name" value="Zn_clus"/>
    <property type="match status" value="2"/>
</dbReference>
<protein>
    <recommendedName>
        <fullName evidence="5">Zn(2)-C6 fungal-type domain-containing protein</fullName>
    </recommendedName>
</protein>
<evidence type="ECO:0000256" key="2">
    <source>
        <dbReference type="ARBA" id="ARBA00023125"/>
    </source>
</evidence>
<dbReference type="PANTHER" id="PTHR37540:SF5">
    <property type="entry name" value="TRANSCRIPTION FACTOR DOMAIN-CONTAINING PROTEIN"/>
    <property type="match status" value="1"/>
</dbReference>
<reference evidence="6 7" key="1">
    <citation type="submission" date="2024-07" db="EMBL/GenBank/DDBJ databases">
        <title>Section-level genome sequencing and comparative genomics of Aspergillus sections Usti and Cavernicolus.</title>
        <authorList>
            <consortium name="Lawrence Berkeley National Laboratory"/>
            <person name="Nybo J.L."/>
            <person name="Vesth T.C."/>
            <person name="Theobald S."/>
            <person name="Frisvad J.C."/>
            <person name="Larsen T.O."/>
            <person name="Kjaerboelling I."/>
            <person name="Rothschild-Mancinelli K."/>
            <person name="Lyhne E.K."/>
            <person name="Kogle M.E."/>
            <person name="Barry K."/>
            <person name="Clum A."/>
            <person name="Na H."/>
            <person name="Ledsgaard L."/>
            <person name="Lin J."/>
            <person name="Lipzen A."/>
            <person name="Kuo A."/>
            <person name="Riley R."/>
            <person name="Mondo S."/>
            <person name="Labutti K."/>
            <person name="Haridas S."/>
            <person name="Pangalinan J."/>
            <person name="Salamov A.A."/>
            <person name="Simmons B.A."/>
            <person name="Magnuson J.K."/>
            <person name="Chen J."/>
            <person name="Drula E."/>
            <person name="Henrissat B."/>
            <person name="Wiebenga A."/>
            <person name="Lubbers R.J."/>
            <person name="Gomes A.C."/>
            <person name="Makela M.R."/>
            <person name="Stajich J."/>
            <person name="Grigoriev I.V."/>
            <person name="Mortensen U.H."/>
            <person name="De Vries R.P."/>
            <person name="Baker S.E."/>
            <person name="Andersen M.R."/>
        </authorList>
    </citation>
    <scope>NUCLEOTIDE SEQUENCE [LARGE SCALE GENOMIC DNA]</scope>
    <source>
        <strain evidence="6 7">CBS 209.92</strain>
    </source>
</reference>
<evidence type="ECO:0000259" key="5">
    <source>
        <dbReference type="PROSITE" id="PS50048"/>
    </source>
</evidence>
<evidence type="ECO:0000313" key="6">
    <source>
        <dbReference type="EMBL" id="KAL2783022.1"/>
    </source>
</evidence>
<evidence type="ECO:0000313" key="7">
    <source>
        <dbReference type="Proteomes" id="UP001610563"/>
    </source>
</evidence>
<feature type="domain" description="Zn(2)-C6 fungal-type" evidence="5">
    <location>
        <begin position="15"/>
        <end position="46"/>
    </location>
</feature>
<dbReference type="InterPro" id="IPR036864">
    <property type="entry name" value="Zn2-C6_fun-type_DNA-bd_sf"/>
</dbReference>
<dbReference type="InterPro" id="IPR021858">
    <property type="entry name" value="Fun_TF"/>
</dbReference>
<sequence length="530" mass="58943">MSMTQTTVLKYTTQSCLACKVKKRKCDKRLPTCSRCRRSKNQECLYGSGLLGFYGNIAPVTGDNAVKIQSTTQHGAASSTSNRHLPLKPVRACYGCRNSKKQCDKAQPSCGRCAWLGAVCVYDHLSELELLRTHHSFSYTLTREPSKYTPLYPIEFQDHIPMLLRFFQDKMGLLPFQVKGYTLASYLRSSWISSALTDPCLFHATLFSASVQLDALTGVERSNRATLYHQANTVRLVRSRLAASTGTLDDATVASTLLLAIHGSLLFDEESTEIHRRGLLQMVATRGGLDNLGFEGFLAELIQNSMSFLAIIFDQPDPFPIAEWASFDAPLLPHGLVSLVLNGLSRSPSPSLSLHLRELFHVIQDLVQEVCRDPGNLTTGAMSDARLHCLYNLRSRSKHGLTTQSTDLSKKELALLRTCSLSGTILAYLLDARIPWSDNQMAQLLSTLEAEINATERSTWFTHCPEAVLWISAVGAAMSQDLDGRTRFILKEKCVASSIRPTRPSVHIASWFGYRWMKDRRLARCRAGAA</sequence>
<keyword evidence="7" id="KW-1185">Reference proteome</keyword>
<dbReference type="InterPro" id="IPR001138">
    <property type="entry name" value="Zn2Cys6_DnaBD"/>
</dbReference>
<gene>
    <name evidence="6" type="ORF">BJX66DRAFT_319265</name>
</gene>
<dbReference type="Pfam" id="PF11951">
    <property type="entry name" value="Fungal_trans_2"/>
    <property type="match status" value="1"/>
</dbReference>
<name>A0ABR4FIE9_9EURO</name>
<feature type="domain" description="Zn(2)-C6 fungal-type" evidence="5">
    <location>
        <begin position="92"/>
        <end position="122"/>
    </location>
</feature>
<keyword evidence="2" id="KW-0238">DNA-binding</keyword>
<dbReference type="Gene3D" id="4.10.240.10">
    <property type="entry name" value="Zn(2)-C6 fungal-type DNA-binding domain"/>
    <property type="match status" value="2"/>
</dbReference>
<keyword evidence="3" id="KW-0804">Transcription</keyword>
<evidence type="ECO:0000256" key="4">
    <source>
        <dbReference type="ARBA" id="ARBA00023242"/>
    </source>
</evidence>
<keyword evidence="1" id="KW-0805">Transcription regulation</keyword>
<dbReference type="PROSITE" id="PS00463">
    <property type="entry name" value="ZN2_CY6_FUNGAL_1"/>
    <property type="match status" value="2"/>
</dbReference>
<accession>A0ABR4FIE9</accession>